<dbReference type="Proteomes" id="UP000028547">
    <property type="component" value="Unassembled WGS sequence"/>
</dbReference>
<name>A0A084SNI8_9BACT</name>
<reference evidence="1 2" key="1">
    <citation type="submission" date="2014-07" db="EMBL/GenBank/DDBJ databases">
        <title>Draft Genome Sequence of Gephyronic Acid Producer, Cystobacter violaceus Strain Cb vi76.</title>
        <authorList>
            <person name="Stevens D.C."/>
            <person name="Young J."/>
            <person name="Carmichael R."/>
            <person name="Tan J."/>
            <person name="Taylor R.E."/>
        </authorList>
    </citation>
    <scope>NUCLEOTIDE SEQUENCE [LARGE SCALE GENOMIC DNA]</scope>
    <source>
        <strain evidence="1 2">Cb vi76</strain>
    </source>
</reference>
<accession>A0A084SNI8</accession>
<sequence>MSVTIVTPGDVAGKLMRRLVEGHPRLRGRGIQIFSTDGNIGTSRLARQILFEERVPVAVMRDAQTFSPELIAEQCGWVHLFLEQAAPPSEWLILPIAPEIAVFLFRDEHLLRPLLPVSPSFEQLIRGRYEPNKVLAEIFAQAGEQPFPEALRRRLDQADLSSLWAVAPELRPLEEFLLGKLAAQQPGTAP</sequence>
<evidence type="ECO:0000313" key="1">
    <source>
        <dbReference type="EMBL" id="KFA90023.1"/>
    </source>
</evidence>
<dbReference type="EMBL" id="JPMI01000227">
    <property type="protein sequence ID" value="KFA90023.1"/>
    <property type="molecule type" value="Genomic_DNA"/>
</dbReference>
<proteinExistence type="predicted"/>
<gene>
    <name evidence="1" type="ORF">Q664_31080</name>
</gene>
<comment type="caution">
    <text evidence="1">The sequence shown here is derived from an EMBL/GenBank/DDBJ whole genome shotgun (WGS) entry which is preliminary data.</text>
</comment>
<dbReference type="AlphaFoldDB" id="A0A084SNI8"/>
<dbReference type="RefSeq" id="WP_043403508.1">
    <property type="nucleotide sequence ID" value="NZ_JPMI01000227.1"/>
</dbReference>
<protein>
    <submittedName>
        <fullName evidence="1">Uncharacterized protein</fullName>
    </submittedName>
</protein>
<organism evidence="1 2">
    <name type="scientific">Archangium violaceum Cb vi76</name>
    <dbReference type="NCBI Taxonomy" id="1406225"/>
    <lineage>
        <taxon>Bacteria</taxon>
        <taxon>Pseudomonadati</taxon>
        <taxon>Myxococcota</taxon>
        <taxon>Myxococcia</taxon>
        <taxon>Myxococcales</taxon>
        <taxon>Cystobacterineae</taxon>
        <taxon>Archangiaceae</taxon>
        <taxon>Archangium</taxon>
    </lineage>
</organism>
<evidence type="ECO:0000313" key="2">
    <source>
        <dbReference type="Proteomes" id="UP000028547"/>
    </source>
</evidence>